<organism evidence="1 2">
    <name type="scientific">Dallia pectoralis</name>
    <name type="common">Alaska blackfish</name>
    <dbReference type="NCBI Taxonomy" id="75939"/>
    <lineage>
        <taxon>Eukaryota</taxon>
        <taxon>Metazoa</taxon>
        <taxon>Chordata</taxon>
        <taxon>Craniata</taxon>
        <taxon>Vertebrata</taxon>
        <taxon>Euteleostomi</taxon>
        <taxon>Actinopterygii</taxon>
        <taxon>Neopterygii</taxon>
        <taxon>Teleostei</taxon>
        <taxon>Protacanthopterygii</taxon>
        <taxon>Esociformes</taxon>
        <taxon>Umbridae</taxon>
        <taxon>Dallia</taxon>
    </lineage>
</organism>
<evidence type="ECO:0000313" key="1">
    <source>
        <dbReference type="EMBL" id="KAJ7984637.1"/>
    </source>
</evidence>
<keyword evidence="2" id="KW-1185">Reference proteome</keyword>
<reference evidence="1" key="1">
    <citation type="submission" date="2021-05" db="EMBL/GenBank/DDBJ databases">
        <authorList>
            <person name="Pan Q."/>
            <person name="Jouanno E."/>
            <person name="Zahm M."/>
            <person name="Klopp C."/>
            <person name="Cabau C."/>
            <person name="Louis A."/>
            <person name="Berthelot C."/>
            <person name="Parey E."/>
            <person name="Roest Crollius H."/>
            <person name="Montfort J."/>
            <person name="Robinson-Rechavi M."/>
            <person name="Bouchez O."/>
            <person name="Lampietro C."/>
            <person name="Lopez Roques C."/>
            <person name="Donnadieu C."/>
            <person name="Postlethwait J."/>
            <person name="Bobe J."/>
            <person name="Dillon D."/>
            <person name="Chandos A."/>
            <person name="von Hippel F."/>
            <person name="Guiguen Y."/>
        </authorList>
    </citation>
    <scope>NUCLEOTIDE SEQUENCE</scope>
    <source>
        <strain evidence="1">YG-Jan2019</strain>
    </source>
</reference>
<proteinExistence type="predicted"/>
<dbReference type="Proteomes" id="UP001157502">
    <property type="component" value="Chromosome 37"/>
</dbReference>
<gene>
    <name evidence="1" type="ORF">DPEC_G00356830</name>
</gene>
<protein>
    <submittedName>
        <fullName evidence="1">Uncharacterized protein</fullName>
    </submittedName>
</protein>
<accession>A0ACC2EZY9</accession>
<dbReference type="EMBL" id="CM055764">
    <property type="protein sequence ID" value="KAJ7984637.1"/>
    <property type="molecule type" value="Genomic_DNA"/>
</dbReference>
<comment type="caution">
    <text evidence="1">The sequence shown here is derived from an EMBL/GenBank/DDBJ whole genome shotgun (WGS) entry which is preliminary data.</text>
</comment>
<sequence length="121" mass="13281">MHETTGRNLAVCSFASDDPRRTRLPLAFLLVNGAEGVGTAQGLEMRTTDVVYFCLAGDINSSRAVPATELPWHGEIRSCVAVTRVNGTSNHFNFELYGSKAWRVTIHREAGHRAVGAEYVF</sequence>
<evidence type="ECO:0000313" key="2">
    <source>
        <dbReference type="Proteomes" id="UP001157502"/>
    </source>
</evidence>
<name>A0ACC2EZY9_DALPE</name>